<dbReference type="OrthoDB" id="2889099at2"/>
<dbReference type="AlphaFoldDB" id="A0A3Q8X240"/>
<gene>
    <name evidence="1" type="ORF">EJC50_02690</name>
</gene>
<name>A0A3Q8X240_9BACL</name>
<dbReference type="RefSeq" id="WP_126012062.1">
    <property type="nucleotide sequence ID" value="NZ_CP034437.1"/>
</dbReference>
<keyword evidence="2" id="KW-1185">Reference proteome</keyword>
<accession>A0A3Q8X240</accession>
<dbReference type="KEGG" id="palb:EJC50_02690"/>
<organism evidence="1 2">
    <name type="scientific">Paenibacillus albus</name>
    <dbReference type="NCBI Taxonomy" id="2495582"/>
    <lineage>
        <taxon>Bacteria</taxon>
        <taxon>Bacillati</taxon>
        <taxon>Bacillota</taxon>
        <taxon>Bacilli</taxon>
        <taxon>Bacillales</taxon>
        <taxon>Paenibacillaceae</taxon>
        <taxon>Paenibacillus</taxon>
    </lineage>
</organism>
<reference evidence="2" key="1">
    <citation type="submission" date="2018-12" db="EMBL/GenBank/DDBJ databases">
        <title>Genome sequence of Peanibacillus sp.</title>
        <authorList>
            <person name="Subramani G."/>
            <person name="Srinivasan S."/>
            <person name="Kim M.K."/>
        </authorList>
    </citation>
    <scope>NUCLEOTIDE SEQUENCE [LARGE SCALE GENOMIC DNA]</scope>
    <source>
        <strain evidence="2">18JY67-1</strain>
    </source>
</reference>
<evidence type="ECO:0000313" key="1">
    <source>
        <dbReference type="EMBL" id="AZN38702.1"/>
    </source>
</evidence>
<dbReference type="Proteomes" id="UP000272528">
    <property type="component" value="Chromosome"/>
</dbReference>
<evidence type="ECO:0000313" key="2">
    <source>
        <dbReference type="Proteomes" id="UP000272528"/>
    </source>
</evidence>
<dbReference type="EMBL" id="CP034437">
    <property type="protein sequence ID" value="AZN38702.1"/>
    <property type="molecule type" value="Genomic_DNA"/>
</dbReference>
<sequence length="92" mass="10204">MSDQINMQELVAFIAGKTKAAPASIEQVLKHEQAFINNAPEDKNGEVSIDSDELVDYILSRPGMKLDEPTVEDIIEAEMDYLMDKGIAGYED</sequence>
<proteinExistence type="predicted"/>
<protein>
    <submittedName>
        <fullName evidence="1">Uncharacterized protein</fullName>
    </submittedName>
</protein>